<gene>
    <name evidence="2" type="ORF">O181_095184</name>
</gene>
<comment type="caution">
    <text evidence="2">The sequence shown here is derived from an EMBL/GenBank/DDBJ whole genome shotgun (WGS) entry which is preliminary data.</text>
</comment>
<protein>
    <submittedName>
        <fullName evidence="2">Uncharacterized protein</fullName>
    </submittedName>
</protein>
<dbReference type="AlphaFoldDB" id="A0A9Q3PBH6"/>
<keyword evidence="3" id="KW-1185">Reference proteome</keyword>
<name>A0A9Q3PBH6_9BASI</name>
<accession>A0A9Q3PBH6</accession>
<dbReference type="Proteomes" id="UP000765509">
    <property type="component" value="Unassembled WGS sequence"/>
</dbReference>
<feature type="region of interest" description="Disordered" evidence="1">
    <location>
        <begin position="1"/>
        <end position="23"/>
    </location>
</feature>
<evidence type="ECO:0000256" key="1">
    <source>
        <dbReference type="SAM" id="MobiDB-lite"/>
    </source>
</evidence>
<dbReference type="OrthoDB" id="413122at2759"/>
<proteinExistence type="predicted"/>
<organism evidence="2 3">
    <name type="scientific">Austropuccinia psidii MF-1</name>
    <dbReference type="NCBI Taxonomy" id="1389203"/>
    <lineage>
        <taxon>Eukaryota</taxon>
        <taxon>Fungi</taxon>
        <taxon>Dikarya</taxon>
        <taxon>Basidiomycota</taxon>
        <taxon>Pucciniomycotina</taxon>
        <taxon>Pucciniomycetes</taxon>
        <taxon>Pucciniales</taxon>
        <taxon>Sphaerophragmiaceae</taxon>
        <taxon>Austropuccinia</taxon>
    </lineage>
</organism>
<reference evidence="2" key="1">
    <citation type="submission" date="2021-03" db="EMBL/GenBank/DDBJ databases">
        <title>Draft genome sequence of rust myrtle Austropuccinia psidii MF-1, a brazilian biotype.</title>
        <authorList>
            <person name="Quecine M.C."/>
            <person name="Pachon D.M.R."/>
            <person name="Bonatelli M.L."/>
            <person name="Correr F.H."/>
            <person name="Franceschini L.M."/>
            <person name="Leite T.F."/>
            <person name="Margarido G.R.A."/>
            <person name="Almeida C.A."/>
            <person name="Ferrarezi J.A."/>
            <person name="Labate C.A."/>
        </authorList>
    </citation>
    <scope>NUCLEOTIDE SEQUENCE</scope>
    <source>
        <strain evidence="2">MF-1</strain>
    </source>
</reference>
<evidence type="ECO:0000313" key="2">
    <source>
        <dbReference type="EMBL" id="MBW0555469.1"/>
    </source>
</evidence>
<dbReference type="EMBL" id="AVOT02062453">
    <property type="protein sequence ID" value="MBW0555469.1"/>
    <property type="molecule type" value="Genomic_DNA"/>
</dbReference>
<sequence length="106" mass="12114">MLEKGFNSRLPYDSPKKHLVDSHPTASSLKIILDNERHHANRCMQDYCKYPKEKWDQSKEPPEFEVGDLALVSTLNFNNIKGPKKLKNSFSGTFMIKALHGPNSVQ</sequence>
<evidence type="ECO:0000313" key="3">
    <source>
        <dbReference type="Proteomes" id="UP000765509"/>
    </source>
</evidence>